<comment type="caution">
    <text evidence="6">The sequence shown here is derived from an EMBL/GenBank/DDBJ whole genome shotgun (WGS) entry which is preliminary data.</text>
</comment>
<dbReference type="PROSITE" id="PS00066">
    <property type="entry name" value="HMG_COA_REDUCTASE_1"/>
    <property type="match status" value="1"/>
</dbReference>
<sequence length="408" mass="43845">MREDLVQEAISKRIPLHKIAEVFGVDENEAAKIRAKILEIKTNTKLNKVSSIIFDFNKLVGKNIENPIGGVALPVGVVGPILIKGDYANGELYLPIATTEGALVASVNRGANATFKSGGIKTKILKDYMTRAPVFKTQSLEMSLAVKEWIEKNFEELKKVAESTTRHGKLIDATSFVIGNNLFVRFSFTTSDAMGMNMVTIASERMCRLIERETGAKLVSLSGNLCSDKKSSLVNVLLGRGKNVVAECVIKSSVIKEVLKTTASEIVDVNIRKNMLGSALAGSFSQNAHFANIIAGAFIALGQDVAQTVESSQGYVFAEQRGDDLYFSITLPNLEIGTVGGGTALDAQRELLELTGALKAKEGERAKWLAEVIAAGVLCGELSLLAALASNTLAESHIKLGRGLKTER</sequence>
<dbReference type="Pfam" id="PF00368">
    <property type="entry name" value="HMG-CoA_red"/>
    <property type="match status" value="1"/>
</dbReference>
<comment type="catalytic activity">
    <reaction evidence="4 5">
        <text>(R)-mevalonate + 2 NADP(+) + CoA = (3S)-3-hydroxy-3-methylglutaryl-CoA + 2 NADPH + 2 H(+)</text>
        <dbReference type="Rhea" id="RHEA:15989"/>
        <dbReference type="ChEBI" id="CHEBI:15378"/>
        <dbReference type="ChEBI" id="CHEBI:36464"/>
        <dbReference type="ChEBI" id="CHEBI:43074"/>
        <dbReference type="ChEBI" id="CHEBI:57287"/>
        <dbReference type="ChEBI" id="CHEBI:57783"/>
        <dbReference type="ChEBI" id="CHEBI:58349"/>
        <dbReference type="EC" id="1.1.1.34"/>
    </reaction>
</comment>
<dbReference type="UniPathway" id="UPA00058">
    <property type="reaction ID" value="UER00103"/>
</dbReference>
<dbReference type="InterPro" id="IPR004554">
    <property type="entry name" value="HMG_CoA_Rdtase_eu_arc"/>
</dbReference>
<accession>A0A2R6AKA1</accession>
<evidence type="ECO:0000256" key="2">
    <source>
        <dbReference type="ARBA" id="ARBA00022857"/>
    </source>
</evidence>
<keyword evidence="2 5" id="KW-0521">NADP</keyword>
<dbReference type="EC" id="1.1.1.34" evidence="5"/>
<dbReference type="PANTHER" id="PTHR10572">
    <property type="entry name" value="3-HYDROXY-3-METHYLGLUTARYL-COENZYME A REDUCTASE"/>
    <property type="match status" value="1"/>
</dbReference>
<dbReference type="EMBL" id="NEXD01000002">
    <property type="protein sequence ID" value="PSN86788.1"/>
    <property type="molecule type" value="Genomic_DNA"/>
</dbReference>
<dbReference type="GO" id="GO:0015936">
    <property type="term" value="P:coenzyme A metabolic process"/>
    <property type="evidence" value="ECO:0007669"/>
    <property type="project" value="InterPro"/>
</dbReference>
<dbReference type="InterPro" id="IPR023076">
    <property type="entry name" value="HMG_CoA_Rdtase_CS"/>
</dbReference>
<name>A0A2R6AKA1_9ARCH</name>
<dbReference type="PRINTS" id="PR00071">
    <property type="entry name" value="HMGCOARDTASE"/>
</dbReference>
<evidence type="ECO:0000313" key="7">
    <source>
        <dbReference type="Proteomes" id="UP000240569"/>
    </source>
</evidence>
<dbReference type="Gene3D" id="3.90.770.10">
    <property type="entry name" value="3-hydroxy-3-methylglutaryl-coenzyme A Reductase, Chain A, domain 2"/>
    <property type="match status" value="1"/>
</dbReference>
<dbReference type="SUPFAM" id="SSF56542">
    <property type="entry name" value="Substrate-binding domain of HMG-CoA reductase"/>
    <property type="match status" value="1"/>
</dbReference>
<dbReference type="Gene3D" id="3.30.70.420">
    <property type="entry name" value="Hydroxymethylglutaryl-CoA reductase, class I/II, NAD/NADP-binding domain"/>
    <property type="match status" value="1"/>
</dbReference>
<proteinExistence type="inferred from homology"/>
<dbReference type="InterPro" id="IPR009023">
    <property type="entry name" value="HMG_CoA_Rdtase_NAD(P)-bd_sf"/>
</dbReference>
<keyword evidence="3 5" id="KW-0560">Oxidoreductase</keyword>
<protein>
    <recommendedName>
        <fullName evidence="5">3-hydroxy-3-methylglutaryl coenzyme A reductase</fullName>
        <shortName evidence="5">HMG-CoA reductase</shortName>
        <ecNumber evidence="5">1.1.1.34</ecNumber>
    </recommendedName>
</protein>
<dbReference type="PROSITE" id="PS50065">
    <property type="entry name" value="HMG_COA_REDUCTASE_4"/>
    <property type="match status" value="1"/>
</dbReference>
<dbReference type="SUPFAM" id="SSF55035">
    <property type="entry name" value="NAD-binding domain of HMG-CoA reductase"/>
    <property type="match status" value="1"/>
</dbReference>
<dbReference type="Proteomes" id="UP000240569">
    <property type="component" value="Unassembled WGS sequence"/>
</dbReference>
<dbReference type="NCBIfam" id="TIGR00533">
    <property type="entry name" value="HMG_CoA_R_NADP"/>
    <property type="match status" value="1"/>
</dbReference>
<dbReference type="GO" id="GO:0016126">
    <property type="term" value="P:sterol biosynthetic process"/>
    <property type="evidence" value="ECO:0007669"/>
    <property type="project" value="TreeGrafter"/>
</dbReference>
<dbReference type="PROSITE" id="PS00318">
    <property type="entry name" value="HMG_COA_REDUCTASE_2"/>
    <property type="match status" value="1"/>
</dbReference>
<dbReference type="CDD" id="cd00643">
    <property type="entry name" value="HMG-CoA_reductase_classI"/>
    <property type="match status" value="1"/>
</dbReference>
<dbReference type="InterPro" id="IPR002202">
    <property type="entry name" value="HMG_CoA_Rdtase"/>
</dbReference>
<dbReference type="FunFam" id="3.30.70.420:FF:000001">
    <property type="entry name" value="3-hydroxy-3-methylglutaryl coenzyme A reductase"/>
    <property type="match status" value="1"/>
</dbReference>
<dbReference type="PANTHER" id="PTHR10572:SF24">
    <property type="entry name" value="3-HYDROXY-3-METHYLGLUTARYL-COENZYME A REDUCTASE"/>
    <property type="match status" value="1"/>
</dbReference>
<evidence type="ECO:0000256" key="1">
    <source>
        <dbReference type="ARBA" id="ARBA00007661"/>
    </source>
</evidence>
<evidence type="ECO:0000256" key="4">
    <source>
        <dbReference type="ARBA" id="ARBA00049903"/>
    </source>
</evidence>
<comment type="similarity">
    <text evidence="1 5">Belongs to the HMG-CoA reductase family.</text>
</comment>
<dbReference type="AlphaFoldDB" id="A0A2R6AKA1"/>
<evidence type="ECO:0000256" key="3">
    <source>
        <dbReference type="ARBA" id="ARBA00023002"/>
    </source>
</evidence>
<dbReference type="InterPro" id="IPR023074">
    <property type="entry name" value="HMG_CoA_Rdtase_cat_sf"/>
</dbReference>
<dbReference type="GO" id="GO:0004420">
    <property type="term" value="F:hydroxymethylglutaryl-CoA reductase (NADPH) activity"/>
    <property type="evidence" value="ECO:0007669"/>
    <property type="project" value="UniProtKB-EC"/>
</dbReference>
<evidence type="ECO:0000256" key="5">
    <source>
        <dbReference type="RuleBase" id="RU361219"/>
    </source>
</evidence>
<dbReference type="GO" id="GO:0008299">
    <property type="term" value="P:isoprenoid biosynthetic process"/>
    <property type="evidence" value="ECO:0007669"/>
    <property type="project" value="InterPro"/>
</dbReference>
<reference evidence="6 7" key="1">
    <citation type="submission" date="2017-04" db="EMBL/GenBank/DDBJ databases">
        <title>Novel microbial lineages endemic to geothermal iron-oxide mats fill important gaps in the evolutionary history of Archaea.</title>
        <authorList>
            <person name="Jay Z.J."/>
            <person name="Beam J.P."/>
            <person name="Dlakic M."/>
            <person name="Rusch D.B."/>
            <person name="Kozubal M.A."/>
            <person name="Inskeep W.P."/>
        </authorList>
    </citation>
    <scope>NUCLEOTIDE SEQUENCE [LARGE SCALE GENOMIC DNA]</scope>
    <source>
        <strain evidence="6">BE_D</strain>
    </source>
</reference>
<comment type="pathway">
    <text evidence="5">Metabolic intermediate biosynthesis; (R)-mevalonate biosynthesis; (R)-mevalonate from acetyl-CoA: step 3/3.</text>
</comment>
<dbReference type="InterPro" id="IPR009029">
    <property type="entry name" value="HMG_CoA_Rdtase_sub-bd_dom_sf"/>
</dbReference>
<gene>
    <name evidence="6" type="ORF">B9Q02_01100</name>
</gene>
<evidence type="ECO:0000313" key="6">
    <source>
        <dbReference type="EMBL" id="PSN86788.1"/>
    </source>
</evidence>
<organism evidence="6 7">
    <name type="scientific">Candidatus Marsarchaeota G1 archaeon BE_D</name>
    <dbReference type="NCBI Taxonomy" id="1978156"/>
    <lineage>
        <taxon>Archaea</taxon>
        <taxon>Candidatus Marsarchaeota</taxon>
        <taxon>Candidatus Marsarchaeota group 1</taxon>
    </lineage>
</organism>